<dbReference type="SUPFAM" id="SSF55920">
    <property type="entry name" value="Creatinase/aminopeptidase"/>
    <property type="match status" value="1"/>
</dbReference>
<dbReference type="Proteomes" id="UP000822862">
    <property type="component" value="Chromosome"/>
</dbReference>
<keyword evidence="5 6" id="KW-0378">Hydrolase</keyword>
<evidence type="ECO:0000256" key="6">
    <source>
        <dbReference type="HAMAP-Rule" id="MF_01974"/>
    </source>
</evidence>
<protein>
    <recommendedName>
        <fullName evidence="6 7">Methionine aminopeptidase</fullName>
        <shortName evidence="6">MAP</shortName>
        <shortName evidence="6">MetAP</shortName>
        <ecNumber evidence="6 7">3.4.11.18</ecNumber>
    </recommendedName>
    <alternativeName>
        <fullName evidence="6">Peptidase M</fullName>
    </alternativeName>
</protein>
<feature type="binding site" evidence="6">
    <location>
        <position position="229"/>
    </location>
    <ligand>
        <name>a divalent metal cation</name>
        <dbReference type="ChEBI" id="CHEBI:60240"/>
        <label>2</label>
        <note>catalytic</note>
    </ligand>
</feature>
<feature type="binding site" evidence="6">
    <location>
        <position position="106"/>
    </location>
    <ligand>
        <name>substrate</name>
    </ligand>
</feature>
<dbReference type="PANTHER" id="PTHR43330:SF27">
    <property type="entry name" value="METHIONINE AMINOPEPTIDASE"/>
    <property type="match status" value="1"/>
</dbReference>
<feature type="binding site" evidence="6">
    <location>
        <position position="134"/>
    </location>
    <ligand>
        <name>a divalent metal cation</name>
        <dbReference type="ChEBI" id="CHEBI:60240"/>
        <label>2</label>
        <note>catalytic</note>
    </ligand>
</feature>
<name>A0ABX8Z150_9BACT</name>
<keyword evidence="3 6" id="KW-0645">Protease</keyword>
<dbReference type="CDD" id="cd01086">
    <property type="entry name" value="MetAP1"/>
    <property type="match status" value="1"/>
</dbReference>
<keyword evidence="10" id="KW-1185">Reference proteome</keyword>
<dbReference type="EC" id="3.4.11.18" evidence="6 7"/>
<dbReference type="RefSeq" id="WP_194844826.1">
    <property type="nucleotide sequence ID" value="NZ_CP075585.1"/>
</dbReference>
<organism evidence="9 10">
    <name type="scientific">Candidatus Rhabdochlamydia porcellionis</name>
    <dbReference type="NCBI Taxonomy" id="225148"/>
    <lineage>
        <taxon>Bacteria</taxon>
        <taxon>Pseudomonadati</taxon>
        <taxon>Chlamydiota</taxon>
        <taxon>Chlamydiia</taxon>
        <taxon>Parachlamydiales</taxon>
        <taxon>Candidatus Rhabdochlamydiaceae</taxon>
        <taxon>Candidatus Rhabdochlamydia</taxon>
    </lineage>
</organism>
<dbReference type="PRINTS" id="PR00599">
    <property type="entry name" value="MAPEPTIDASE"/>
</dbReference>
<evidence type="ECO:0000256" key="4">
    <source>
        <dbReference type="ARBA" id="ARBA00022723"/>
    </source>
</evidence>
<proteinExistence type="inferred from homology"/>
<dbReference type="InterPro" id="IPR000994">
    <property type="entry name" value="Pept_M24"/>
</dbReference>
<dbReference type="Gene3D" id="3.90.230.10">
    <property type="entry name" value="Creatinase/methionine aminopeptidase superfamily"/>
    <property type="match status" value="1"/>
</dbReference>
<feature type="binding site" evidence="6">
    <location>
        <position position="261"/>
    </location>
    <ligand>
        <name>a divalent metal cation</name>
        <dbReference type="ChEBI" id="CHEBI:60240"/>
        <label>2</label>
        <note>catalytic</note>
    </ligand>
</feature>
<feature type="binding site" evidence="6">
    <location>
        <position position="261"/>
    </location>
    <ligand>
        <name>a divalent metal cation</name>
        <dbReference type="ChEBI" id="CHEBI:60240"/>
        <label>1</label>
    </ligand>
</feature>
<dbReference type="Pfam" id="PF00557">
    <property type="entry name" value="Peptidase_M24"/>
    <property type="match status" value="1"/>
</dbReference>
<keyword evidence="2 6" id="KW-0031">Aminopeptidase</keyword>
<feature type="domain" description="Peptidase M24" evidence="8">
    <location>
        <begin position="38"/>
        <end position="268"/>
    </location>
</feature>
<comment type="similarity">
    <text evidence="6">Belongs to the peptidase M24A family. Methionine aminopeptidase type 1 subfamily.</text>
</comment>
<dbReference type="HAMAP" id="MF_01974">
    <property type="entry name" value="MetAP_1"/>
    <property type="match status" value="1"/>
</dbReference>
<reference evidence="9 10" key="1">
    <citation type="submission" date="2020-01" db="EMBL/GenBank/DDBJ databases">
        <authorList>
            <person name="Sixt B."/>
            <person name="Schulz F."/>
            <person name="Kostanjsek R."/>
            <person name="Koestlbacher S."/>
            <person name="Collingro A."/>
            <person name="Toenshoff E."/>
            <person name="Horn M."/>
        </authorList>
    </citation>
    <scope>NUCLEOTIDE SEQUENCE [LARGE SCALE GENOMIC DNA]</scope>
    <source>
        <strain evidence="9 10">15C</strain>
    </source>
</reference>
<dbReference type="InterPro" id="IPR036005">
    <property type="entry name" value="Creatinase/aminopeptidase-like"/>
</dbReference>
<feature type="binding site" evidence="6">
    <location>
        <position position="204"/>
    </location>
    <ligand>
        <name>substrate</name>
    </ligand>
</feature>
<evidence type="ECO:0000256" key="1">
    <source>
        <dbReference type="ARBA" id="ARBA00002521"/>
    </source>
</evidence>
<evidence type="ECO:0000256" key="3">
    <source>
        <dbReference type="ARBA" id="ARBA00022670"/>
    </source>
</evidence>
<dbReference type="NCBIfam" id="TIGR00500">
    <property type="entry name" value="met_pdase_I"/>
    <property type="match status" value="1"/>
</dbReference>
<feature type="binding site" evidence="6">
    <location>
        <position position="197"/>
    </location>
    <ligand>
        <name>a divalent metal cation</name>
        <dbReference type="ChEBI" id="CHEBI:60240"/>
        <label>2</label>
        <note>catalytic</note>
    </ligand>
</feature>
<evidence type="ECO:0000313" key="10">
    <source>
        <dbReference type="Proteomes" id="UP000822862"/>
    </source>
</evidence>
<comment type="catalytic activity">
    <reaction evidence="6 7">
        <text>Release of N-terminal amino acids, preferentially methionine, from peptides and arylamides.</text>
        <dbReference type="EC" id="3.4.11.18"/>
    </reaction>
</comment>
<feature type="binding site" evidence="6">
    <location>
        <position position="123"/>
    </location>
    <ligand>
        <name>a divalent metal cation</name>
        <dbReference type="ChEBI" id="CHEBI:60240"/>
        <label>1</label>
    </ligand>
</feature>
<dbReference type="GO" id="GO:0004239">
    <property type="term" value="F:initiator methionyl aminopeptidase activity"/>
    <property type="evidence" value="ECO:0007669"/>
    <property type="project" value="UniProtKB-EC"/>
</dbReference>
<dbReference type="InterPro" id="IPR002467">
    <property type="entry name" value="Pept_M24A_MAP1"/>
</dbReference>
<comment type="cofactor">
    <cofactor evidence="6">
        <name>Co(2+)</name>
        <dbReference type="ChEBI" id="CHEBI:48828"/>
    </cofactor>
    <cofactor evidence="6">
        <name>Zn(2+)</name>
        <dbReference type="ChEBI" id="CHEBI:29105"/>
    </cofactor>
    <cofactor evidence="6">
        <name>Mn(2+)</name>
        <dbReference type="ChEBI" id="CHEBI:29035"/>
    </cofactor>
    <cofactor evidence="6">
        <name>Fe(2+)</name>
        <dbReference type="ChEBI" id="CHEBI:29033"/>
    </cofactor>
    <text evidence="6">Binds 2 divalent metal cations per subunit. Has a high-affinity and a low affinity metal-binding site. The true nature of the physiological cofactor is under debate. The enzyme is active with cobalt, zinc, manganese or divalent iron ions. Most likely, methionine aminopeptidases function as mononuclear Fe(2+)-metalloproteases under physiological conditions, and the catalytically relevant metal-binding site has been assigned to the histidine-containing high-affinity site.</text>
</comment>
<feature type="binding site" evidence="6">
    <location>
        <position position="134"/>
    </location>
    <ligand>
        <name>a divalent metal cation</name>
        <dbReference type="ChEBI" id="CHEBI:60240"/>
        <label>1</label>
    </ligand>
</feature>
<evidence type="ECO:0000256" key="5">
    <source>
        <dbReference type="ARBA" id="ARBA00022801"/>
    </source>
</evidence>
<dbReference type="NCBIfam" id="NF008970">
    <property type="entry name" value="PRK12318.1"/>
    <property type="match status" value="1"/>
</dbReference>
<accession>A0ABX8Z150</accession>
<dbReference type="EMBL" id="CP075585">
    <property type="protein sequence ID" value="QZA59075.1"/>
    <property type="molecule type" value="Genomic_DNA"/>
</dbReference>
<evidence type="ECO:0000256" key="2">
    <source>
        <dbReference type="ARBA" id="ARBA00022438"/>
    </source>
</evidence>
<reference evidence="9 10" key="2">
    <citation type="submission" date="2021-05" db="EMBL/GenBank/DDBJ databases">
        <title>Ecology and evolution of chlamydial symbionts of arthropods.</title>
        <authorList>
            <person name="Halter T."/>
            <person name="Sixt B.S."/>
            <person name="Toenshoff E.R."/>
            <person name="Koestlbacher S."/>
            <person name="Schulz F."/>
            <person name="Kostanjsek R."/>
            <person name="Collingro A."/>
            <person name="Hendrickx F."/>
            <person name="Horn M."/>
        </authorList>
    </citation>
    <scope>NUCLEOTIDE SEQUENCE [LARGE SCALE GENOMIC DNA]</scope>
    <source>
        <strain evidence="9 10">15C</strain>
    </source>
</reference>
<comment type="function">
    <text evidence="1 6">Removes the N-terminal methionine from nascent proteins. The N-terminal methionine is often cleaved when the second residue in the primary sequence is small and uncharged (Met-Ala-, Cys, Gly, Pro, Ser, Thr, or Val). Requires deformylation of the N(alpha)-formylated initiator methionine before it can be hydrolyzed.</text>
</comment>
<gene>
    <name evidence="6" type="primary">map</name>
    <name evidence="9" type="ORF">RHAB15C_0000959</name>
</gene>
<dbReference type="InterPro" id="IPR001714">
    <property type="entry name" value="Pept_M24_MAP"/>
</dbReference>
<keyword evidence="4 6" id="KW-0479">Metal-binding</keyword>
<sequence length="278" mass="30825">MCDQNNSFSFTIQAQQELLSYQYRKKHGILLKTKKEIEAIRKSCHLAATILSKTCTQVKVGITTNELNDYAHSLMLEANAIPAPLGYGTPPFPKSICTSVNDVVCHGIPNDIPLQQGDILNIDVTCNLNGYYGDCSKMVALEPVDTEKSKVISVSYECLHEVFKILKPGLFICEIAEKIELHADLHKCSIVRQFVGHGTGIHLHEPPLIPHSHNTIKIPLAAGMTFAIEPMINAGSADIVIDVEDKWTARTVDKKPSAQWEHTFLITEEGCEILTNFD</sequence>
<dbReference type="PANTHER" id="PTHR43330">
    <property type="entry name" value="METHIONINE AMINOPEPTIDASE"/>
    <property type="match status" value="1"/>
</dbReference>
<evidence type="ECO:0000259" key="8">
    <source>
        <dbReference type="Pfam" id="PF00557"/>
    </source>
</evidence>
<comment type="subunit">
    <text evidence="6">Monomer.</text>
</comment>
<evidence type="ECO:0000313" key="9">
    <source>
        <dbReference type="EMBL" id="QZA59075.1"/>
    </source>
</evidence>
<evidence type="ECO:0000256" key="7">
    <source>
        <dbReference type="RuleBase" id="RU003653"/>
    </source>
</evidence>